<dbReference type="PIRSF" id="PIRSF019422">
    <property type="entry name" value="MltA"/>
    <property type="match status" value="1"/>
</dbReference>
<evidence type="ECO:0000256" key="5">
    <source>
        <dbReference type="ARBA" id="ARBA00030918"/>
    </source>
</evidence>
<dbReference type="Proteomes" id="UP000253934">
    <property type="component" value="Unassembled WGS sequence"/>
</dbReference>
<dbReference type="Pfam" id="PF06725">
    <property type="entry name" value="3D"/>
    <property type="match status" value="1"/>
</dbReference>
<evidence type="ECO:0000256" key="4">
    <source>
        <dbReference type="ARBA" id="ARBA00023316"/>
    </source>
</evidence>
<evidence type="ECO:0000256" key="3">
    <source>
        <dbReference type="ARBA" id="ARBA00023239"/>
    </source>
</evidence>
<dbReference type="SUPFAM" id="SSF50685">
    <property type="entry name" value="Barwin-like endoglucanases"/>
    <property type="match status" value="1"/>
</dbReference>
<evidence type="ECO:0000259" key="6">
    <source>
        <dbReference type="SMART" id="SM00925"/>
    </source>
</evidence>
<feature type="domain" description="Lytic transglycosylase MltA" evidence="6">
    <location>
        <begin position="131"/>
        <end position="289"/>
    </location>
</feature>
<keyword evidence="4" id="KW-0961">Cell wall biogenesis/degradation</keyword>
<dbReference type="InterPro" id="IPR026044">
    <property type="entry name" value="MltA"/>
</dbReference>
<dbReference type="InterPro" id="IPR005300">
    <property type="entry name" value="MltA_B"/>
</dbReference>
<dbReference type="GO" id="GO:0004553">
    <property type="term" value="F:hydrolase activity, hydrolyzing O-glycosyl compounds"/>
    <property type="evidence" value="ECO:0007669"/>
    <property type="project" value="InterPro"/>
</dbReference>
<dbReference type="InterPro" id="IPR036908">
    <property type="entry name" value="RlpA-like_sf"/>
</dbReference>
<dbReference type="GO" id="GO:0009253">
    <property type="term" value="P:peptidoglycan catabolic process"/>
    <property type="evidence" value="ECO:0007669"/>
    <property type="project" value="TreeGrafter"/>
</dbReference>
<dbReference type="GO" id="GO:0071555">
    <property type="term" value="P:cell wall organization"/>
    <property type="evidence" value="ECO:0007669"/>
    <property type="project" value="UniProtKB-KW"/>
</dbReference>
<dbReference type="AlphaFoldDB" id="A0A369KUC9"/>
<comment type="caution">
    <text evidence="7">The sequence shown here is derived from an EMBL/GenBank/DDBJ whole genome shotgun (WGS) entry which is preliminary data.</text>
</comment>
<name>A0A369KUC9_9BACT</name>
<dbReference type="Gene3D" id="2.40.40.10">
    <property type="entry name" value="RlpA-like domain"/>
    <property type="match status" value="1"/>
</dbReference>
<comment type="catalytic activity">
    <reaction evidence="1">
        <text>Exolytic cleavage of the (1-&gt;4)-beta-glycosidic linkage between N-acetylmuramic acid (MurNAc) and N-acetylglucosamine (GlcNAc) residues in peptidoglycan, from either the reducing or the non-reducing ends of the peptidoglycan chains, with concomitant formation of a 1,6-anhydrobond in the MurNAc residue.</text>
        <dbReference type="EC" id="4.2.2.n1"/>
    </reaction>
</comment>
<evidence type="ECO:0000313" key="8">
    <source>
        <dbReference type="Proteomes" id="UP000253934"/>
    </source>
</evidence>
<evidence type="ECO:0000256" key="1">
    <source>
        <dbReference type="ARBA" id="ARBA00001420"/>
    </source>
</evidence>
<dbReference type="EC" id="4.2.2.n1" evidence="2"/>
<sequence length="403" mass="46763">MKIYFIIFFGFIFQLVLYSCKTVGPEAEKYSYIKVPWSSINSIEQNNDKVSLKKSVEDNLKWLNKKRPDSVLKYQDFYFYVKDYICSSKNFLNDLNNNLTIKTSLENNFNLFKVKITSEKPIIFTGYYIPYVHASLTPSDKFQVPVYKMPKDMVFVNLEEFNSELKDKFIRGRIEKNRLLPYWSREEIVDDKVLHDKGLEIAWLQDKVDLFFIEIQGSGLLTFPDNSKKFIRYSGQNWREYYPIGAALFNEGRLKKNEVSMQSIKRWLKENPEEQSRILNTNKSFVFFNLENDGPFGNINVKLTPERSLAADQKVFPAGSLMLVDFEMPKTSEQSNNQQFSQLAFVQDTGGAIRGPTRIDVFWGEGDTAGNIAGVSKQEGLLYVVAPRYNCNKSLISYYGFDP</sequence>
<evidence type="ECO:0000256" key="2">
    <source>
        <dbReference type="ARBA" id="ARBA00012587"/>
    </source>
</evidence>
<evidence type="ECO:0000313" key="7">
    <source>
        <dbReference type="EMBL" id="RDB36960.1"/>
    </source>
</evidence>
<dbReference type="GO" id="GO:0008933">
    <property type="term" value="F:peptidoglycan lytic transglycosylase activity"/>
    <property type="evidence" value="ECO:0007669"/>
    <property type="project" value="TreeGrafter"/>
</dbReference>
<dbReference type="InterPro" id="IPR010611">
    <property type="entry name" value="3D_dom"/>
</dbReference>
<reference evidence="7" key="1">
    <citation type="submission" date="2018-04" db="EMBL/GenBank/DDBJ databases">
        <title>Draft genome sequence of the Candidatus Spirobacillus cienkowskii, a pathogen of freshwater Daphnia species, reconstructed from hemolymph metagenomic reads.</title>
        <authorList>
            <person name="Bresciani L."/>
            <person name="Lemos L.N."/>
            <person name="Wale N."/>
            <person name="Lin J.Y."/>
            <person name="Fernandes G.R."/>
            <person name="Duffy M.A."/>
            <person name="Rodrigues J.M."/>
        </authorList>
    </citation>
    <scope>NUCLEOTIDE SEQUENCE [LARGE SCALE GENOMIC DNA]</scope>
    <source>
        <strain evidence="7">Binning01</strain>
    </source>
</reference>
<accession>A0A369KUC9</accession>
<dbReference type="GO" id="GO:0009254">
    <property type="term" value="P:peptidoglycan turnover"/>
    <property type="evidence" value="ECO:0007669"/>
    <property type="project" value="InterPro"/>
</dbReference>
<dbReference type="PANTHER" id="PTHR30124:SF0">
    <property type="entry name" value="MEMBRANE-BOUND LYTIC MUREIN TRANSGLYCOSYLASE A"/>
    <property type="match status" value="1"/>
</dbReference>
<dbReference type="PROSITE" id="PS51257">
    <property type="entry name" value="PROKAR_LIPOPROTEIN"/>
    <property type="match status" value="1"/>
</dbReference>
<dbReference type="Pfam" id="PF03562">
    <property type="entry name" value="MltA"/>
    <property type="match status" value="1"/>
</dbReference>
<protein>
    <recommendedName>
        <fullName evidence="2">peptidoglycan lytic exotransglycosylase</fullName>
        <ecNumber evidence="2">4.2.2.n1</ecNumber>
    </recommendedName>
    <alternativeName>
        <fullName evidence="5">Murein hydrolase A</fullName>
    </alternativeName>
</protein>
<dbReference type="SMART" id="SM00925">
    <property type="entry name" value="MltA"/>
    <property type="match status" value="1"/>
</dbReference>
<dbReference type="GO" id="GO:0019867">
    <property type="term" value="C:outer membrane"/>
    <property type="evidence" value="ECO:0007669"/>
    <property type="project" value="InterPro"/>
</dbReference>
<keyword evidence="3" id="KW-0456">Lyase</keyword>
<dbReference type="PANTHER" id="PTHR30124">
    <property type="entry name" value="MEMBRANE-BOUND LYTIC MUREIN TRANSGLYCOSYLASE A"/>
    <property type="match status" value="1"/>
</dbReference>
<dbReference type="CDD" id="cd14485">
    <property type="entry name" value="mltA_like_LT_A"/>
    <property type="match status" value="1"/>
</dbReference>
<proteinExistence type="predicted"/>
<dbReference type="EMBL" id="QOVW01000015">
    <property type="protein sequence ID" value="RDB36960.1"/>
    <property type="molecule type" value="Genomic_DNA"/>
</dbReference>
<gene>
    <name evidence="7" type="ORF">DCC88_02385</name>
</gene>
<keyword evidence="8" id="KW-1185">Reference proteome</keyword>
<dbReference type="Gene3D" id="2.40.240.50">
    <property type="entry name" value="Barwin-like endoglucanases"/>
    <property type="match status" value="1"/>
</dbReference>
<organism evidence="7 8">
    <name type="scientific">Spirobacillus cienkowskii</name>
    <dbReference type="NCBI Taxonomy" id="495820"/>
    <lineage>
        <taxon>Bacteria</taxon>
        <taxon>Pseudomonadati</taxon>
        <taxon>Bdellovibrionota</taxon>
        <taxon>Oligoflexia</taxon>
        <taxon>Silvanigrellales</taxon>
        <taxon>Spirobacillus</taxon>
    </lineage>
</organism>
<dbReference type="CDD" id="cd14668">
    <property type="entry name" value="mlta_B"/>
    <property type="match status" value="1"/>
</dbReference>